<feature type="compositionally biased region" description="Low complexity" evidence="1">
    <location>
        <begin position="54"/>
        <end position="186"/>
    </location>
</feature>
<dbReference type="KEGG" id="scac:106088076"/>
<keyword evidence="4" id="KW-1185">Reference proteome</keyword>
<feature type="signal peptide" evidence="2">
    <location>
        <begin position="1"/>
        <end position="22"/>
    </location>
</feature>
<dbReference type="VEuPathDB" id="VectorBase:SCAU000522"/>
<evidence type="ECO:0000256" key="2">
    <source>
        <dbReference type="SAM" id="SignalP"/>
    </source>
</evidence>
<accession>A0A1I8NN36</accession>
<evidence type="ECO:0000256" key="1">
    <source>
        <dbReference type="SAM" id="MobiDB-lite"/>
    </source>
</evidence>
<sequence length="325" mass="34906">MELKFQLCSLFVILSVIQVSHGQLMCYVCENCPDPKTNEIPQETCDDTFFETTISTSTPTTTSTSTSTTELTSISTTESTSTSTTESTTQTTTTQSTTSPMTTAPSTTATTESPTPTESSTETLTTTTEVLTTQSTEDTTTVDPTTSTSTTEMSSSTEDDSSPTPVTTSTTENTTATTTTISTTTEDLPPSPPTISTSSVPTPPTPGAAKPIDDLTNETFKDRSTPKNYVTSSEFRVRQLRAVSDYTYHCYKVLTKVNGTMVTNRGCSRVKTMESVCGQWKEEHPDVELNKCYPCSNSLCNGSIALNVSVSALVMTVVAVLLHRQ</sequence>
<protein>
    <submittedName>
        <fullName evidence="3">Uncharacterized protein</fullName>
    </submittedName>
</protein>
<dbReference type="EnsemblMetazoa" id="SCAU000522-RA">
    <property type="protein sequence ID" value="SCAU000522-PA"/>
    <property type="gene ID" value="SCAU000522"/>
</dbReference>
<feature type="chain" id="PRO_5009325309" evidence="2">
    <location>
        <begin position="23"/>
        <end position="325"/>
    </location>
</feature>
<feature type="region of interest" description="Disordered" evidence="1">
    <location>
        <begin position="54"/>
        <end position="226"/>
    </location>
</feature>
<dbReference type="AlphaFoldDB" id="A0A1I8NN36"/>
<dbReference type="OrthoDB" id="8055060at2759"/>
<gene>
    <name evidence="3" type="primary">106088076</name>
</gene>
<dbReference type="STRING" id="35570.A0A1I8NN36"/>
<reference evidence="3" key="1">
    <citation type="submission" date="2020-05" db="UniProtKB">
        <authorList>
            <consortium name="EnsemblMetazoa"/>
        </authorList>
    </citation>
    <scope>IDENTIFICATION</scope>
    <source>
        <strain evidence="3">USDA</strain>
    </source>
</reference>
<organism evidence="3 4">
    <name type="scientific">Stomoxys calcitrans</name>
    <name type="common">Stable fly</name>
    <name type="synonym">Conops calcitrans</name>
    <dbReference type="NCBI Taxonomy" id="35570"/>
    <lineage>
        <taxon>Eukaryota</taxon>
        <taxon>Metazoa</taxon>
        <taxon>Ecdysozoa</taxon>
        <taxon>Arthropoda</taxon>
        <taxon>Hexapoda</taxon>
        <taxon>Insecta</taxon>
        <taxon>Pterygota</taxon>
        <taxon>Neoptera</taxon>
        <taxon>Endopterygota</taxon>
        <taxon>Diptera</taxon>
        <taxon>Brachycera</taxon>
        <taxon>Muscomorpha</taxon>
        <taxon>Muscoidea</taxon>
        <taxon>Muscidae</taxon>
        <taxon>Stomoxys</taxon>
    </lineage>
</organism>
<evidence type="ECO:0000313" key="4">
    <source>
        <dbReference type="Proteomes" id="UP000095300"/>
    </source>
</evidence>
<evidence type="ECO:0000313" key="3">
    <source>
        <dbReference type="EnsemblMetazoa" id="SCAU000522-PA"/>
    </source>
</evidence>
<keyword evidence="2" id="KW-0732">Signal</keyword>
<dbReference type="Proteomes" id="UP000095300">
    <property type="component" value="Unassembled WGS sequence"/>
</dbReference>
<name>A0A1I8NN36_STOCA</name>
<proteinExistence type="predicted"/>